<organism evidence="3 4">
    <name type="scientific">Kangiella aquimarina</name>
    <dbReference type="NCBI Taxonomy" id="261965"/>
    <lineage>
        <taxon>Bacteria</taxon>
        <taxon>Pseudomonadati</taxon>
        <taxon>Pseudomonadota</taxon>
        <taxon>Gammaproteobacteria</taxon>
        <taxon>Kangiellales</taxon>
        <taxon>Kangiellaceae</taxon>
        <taxon>Kangiella</taxon>
    </lineage>
</organism>
<keyword evidence="1" id="KW-0812">Transmembrane</keyword>
<feature type="transmembrane region" description="Helical" evidence="1">
    <location>
        <begin position="6"/>
        <end position="35"/>
    </location>
</feature>
<evidence type="ECO:0000313" key="4">
    <source>
        <dbReference type="Proteomes" id="UP001324185"/>
    </source>
</evidence>
<dbReference type="PANTHER" id="PTHR42208:SF1">
    <property type="entry name" value="HEAVY METAL TRANSPORTER"/>
    <property type="match status" value="1"/>
</dbReference>
<dbReference type="InterPro" id="IPR039447">
    <property type="entry name" value="UreH-like_TM_dom"/>
</dbReference>
<evidence type="ECO:0000256" key="1">
    <source>
        <dbReference type="SAM" id="Phobius"/>
    </source>
</evidence>
<feature type="transmembrane region" description="Helical" evidence="1">
    <location>
        <begin position="56"/>
        <end position="73"/>
    </location>
</feature>
<dbReference type="EMBL" id="CP140158">
    <property type="protein sequence ID" value="WQG85167.1"/>
    <property type="molecule type" value="Genomic_DNA"/>
</dbReference>
<feature type="transmembrane region" description="Helical" evidence="1">
    <location>
        <begin position="134"/>
        <end position="156"/>
    </location>
</feature>
<accession>A0ABZ0X4F4</accession>
<dbReference type="Pfam" id="PF13386">
    <property type="entry name" value="DsbD_2"/>
    <property type="match status" value="1"/>
</dbReference>
<proteinExistence type="predicted"/>
<protein>
    <submittedName>
        <fullName evidence="3">Sulfite exporter TauE/SafE family protein</fullName>
    </submittedName>
</protein>
<gene>
    <name evidence="3" type="ORF">SR900_11915</name>
</gene>
<dbReference type="RefSeq" id="WP_018625209.1">
    <property type="nucleotide sequence ID" value="NZ_CP140158.1"/>
</dbReference>
<feature type="transmembrane region" description="Helical" evidence="1">
    <location>
        <begin position="199"/>
        <end position="216"/>
    </location>
</feature>
<feature type="domain" description="Urease accessory protein UreH-like transmembrane" evidence="2">
    <location>
        <begin position="13"/>
        <end position="211"/>
    </location>
</feature>
<evidence type="ECO:0000259" key="2">
    <source>
        <dbReference type="Pfam" id="PF13386"/>
    </source>
</evidence>
<sequence length="242" mass="26391">MISDQVLTALVSAFAMGFLGSTHCIGMCGGLTVALNTGTAKEKSLRLSFTYQIFRVLSYGILGALVGGFGYLFSKWTNFPVLIVLGGIMLIMMGFYLLSWQNLLIYFESIGRKVWKKVSPVQSRFLPIKKFHQAAVVGLLWGLLPCGLVYSALAMASTSGTAIGGFASMVAFGLGTLPAMFAVGVFSNKLVNFFRNPKVRAVFGLLFILWGSFYIYQAVTKFSSGQAGHQHHQMQTEMSHAH</sequence>
<keyword evidence="1" id="KW-0472">Membrane</keyword>
<dbReference type="PANTHER" id="PTHR42208">
    <property type="entry name" value="HEAVY METAL TRANSPORTER-RELATED"/>
    <property type="match status" value="1"/>
</dbReference>
<keyword evidence="1" id="KW-1133">Transmembrane helix</keyword>
<name>A0ABZ0X4F4_9GAMM</name>
<evidence type="ECO:0000313" key="3">
    <source>
        <dbReference type="EMBL" id="WQG85167.1"/>
    </source>
</evidence>
<reference evidence="3 4" key="1">
    <citation type="submission" date="2023-11" db="EMBL/GenBank/DDBJ databases">
        <title>MicrobeMod: A computational toolkit for identifying prokaryotic methylation and restriction-modification with nanopore sequencing.</title>
        <authorList>
            <person name="Crits-Christoph A."/>
            <person name="Kang S.C."/>
            <person name="Lee H."/>
            <person name="Ostrov N."/>
        </authorList>
    </citation>
    <scope>NUCLEOTIDE SEQUENCE [LARGE SCALE GENOMIC DNA]</scope>
    <source>
        <strain evidence="3 4">DSMZ 16071</strain>
    </source>
</reference>
<feature type="transmembrane region" description="Helical" evidence="1">
    <location>
        <begin position="162"/>
        <end position="187"/>
    </location>
</feature>
<dbReference type="Proteomes" id="UP001324185">
    <property type="component" value="Chromosome"/>
</dbReference>
<keyword evidence="4" id="KW-1185">Reference proteome</keyword>
<feature type="transmembrane region" description="Helical" evidence="1">
    <location>
        <begin position="79"/>
        <end position="107"/>
    </location>
</feature>